<evidence type="ECO:0000256" key="4">
    <source>
        <dbReference type="ARBA" id="ARBA00022618"/>
    </source>
</evidence>
<feature type="transmembrane region" description="Helical" evidence="11">
    <location>
        <begin position="32"/>
        <end position="52"/>
    </location>
</feature>
<keyword evidence="4" id="KW-0132">Cell division</keyword>
<comment type="subcellular location">
    <subcellularLocation>
        <location evidence="2">Chromosome</location>
        <location evidence="2">Centromere</location>
        <location evidence="2">Kinetochore</location>
    </subcellularLocation>
    <subcellularLocation>
        <location evidence="1">Nucleus</location>
    </subcellularLocation>
</comment>
<feature type="region of interest" description="Disordered" evidence="10">
    <location>
        <begin position="346"/>
        <end position="527"/>
    </location>
</feature>
<dbReference type="InParanoid" id="C4JVX6"/>
<keyword evidence="11" id="KW-1133">Transmembrane helix</keyword>
<keyword evidence="11" id="KW-0812">Transmembrane</keyword>
<dbReference type="PANTHER" id="PTHR15459">
    <property type="entry name" value="POLYAMINE-MODULATED FACTOR 1"/>
    <property type="match status" value="1"/>
</dbReference>
<feature type="transmembrane region" description="Helical" evidence="11">
    <location>
        <begin position="82"/>
        <end position="100"/>
    </location>
</feature>
<gene>
    <name evidence="12" type="ORF">UREG_06718</name>
</gene>
<dbReference type="OrthoDB" id="19261at2759"/>
<feature type="compositionally biased region" description="Basic and acidic residues" evidence="10">
    <location>
        <begin position="390"/>
        <end position="403"/>
    </location>
</feature>
<evidence type="ECO:0000313" key="12">
    <source>
        <dbReference type="EMBL" id="EEP81853.1"/>
    </source>
</evidence>
<keyword evidence="7" id="KW-0539">Nucleus</keyword>
<evidence type="ECO:0000256" key="6">
    <source>
        <dbReference type="ARBA" id="ARBA00022838"/>
    </source>
</evidence>
<accession>C4JVX6</accession>
<dbReference type="VEuPathDB" id="FungiDB:UREG_06718"/>
<dbReference type="OMA" id="SEFTHRT"/>
<keyword evidence="13" id="KW-1185">Reference proteome</keyword>
<evidence type="ECO:0000256" key="1">
    <source>
        <dbReference type="ARBA" id="ARBA00004123"/>
    </source>
</evidence>
<dbReference type="GO" id="GO:0007059">
    <property type="term" value="P:chromosome segregation"/>
    <property type="evidence" value="ECO:0007669"/>
    <property type="project" value="TreeGrafter"/>
</dbReference>
<feature type="transmembrane region" description="Helical" evidence="11">
    <location>
        <begin position="6"/>
        <end position="25"/>
    </location>
</feature>
<dbReference type="eggNOG" id="ENOG502SCDZ">
    <property type="taxonomic scope" value="Eukaryota"/>
</dbReference>
<evidence type="ECO:0000256" key="9">
    <source>
        <dbReference type="ARBA" id="ARBA00023328"/>
    </source>
</evidence>
<feature type="compositionally biased region" description="Basic and acidic residues" evidence="10">
    <location>
        <begin position="423"/>
        <end position="437"/>
    </location>
</feature>
<keyword evidence="9" id="KW-0137">Centromere</keyword>
<dbReference type="HOGENOM" id="CLU_007077_1_0_1"/>
<dbReference type="STRING" id="336963.C4JVX6"/>
<keyword evidence="8" id="KW-0131">Cell cycle</keyword>
<feature type="compositionally biased region" description="Low complexity" evidence="10">
    <location>
        <begin position="438"/>
        <end position="453"/>
    </location>
</feature>
<feature type="compositionally biased region" description="Basic and acidic residues" evidence="10">
    <location>
        <begin position="120"/>
        <end position="132"/>
    </location>
</feature>
<feature type="compositionally biased region" description="Basic residues" evidence="10">
    <location>
        <begin position="404"/>
        <end position="414"/>
    </location>
</feature>
<feature type="region of interest" description="Disordered" evidence="10">
    <location>
        <begin position="275"/>
        <end position="323"/>
    </location>
</feature>
<evidence type="ECO:0000256" key="10">
    <source>
        <dbReference type="SAM" id="MobiDB-lite"/>
    </source>
</evidence>
<evidence type="ECO:0000256" key="5">
    <source>
        <dbReference type="ARBA" id="ARBA00022776"/>
    </source>
</evidence>
<evidence type="ECO:0000313" key="13">
    <source>
        <dbReference type="Proteomes" id="UP000002058"/>
    </source>
</evidence>
<evidence type="ECO:0000256" key="3">
    <source>
        <dbReference type="ARBA" id="ARBA00022454"/>
    </source>
</evidence>
<evidence type="ECO:0000256" key="8">
    <source>
        <dbReference type="ARBA" id="ARBA00023306"/>
    </source>
</evidence>
<proteinExistence type="predicted"/>
<dbReference type="KEGG" id="ure:UREG_06718"/>
<keyword evidence="11" id="KW-0472">Membrane</keyword>
<feature type="compositionally biased region" description="Pro residues" evidence="10">
    <location>
        <begin position="454"/>
        <end position="463"/>
    </location>
</feature>
<dbReference type="GeneID" id="8442906"/>
<feature type="region of interest" description="Disordered" evidence="10">
    <location>
        <begin position="160"/>
        <end position="224"/>
    </location>
</feature>
<dbReference type="InterPro" id="IPR007128">
    <property type="entry name" value="PMF1/Nnf1"/>
</dbReference>
<feature type="region of interest" description="Disordered" evidence="10">
    <location>
        <begin position="101"/>
        <end position="133"/>
    </location>
</feature>
<evidence type="ECO:0000256" key="2">
    <source>
        <dbReference type="ARBA" id="ARBA00004629"/>
    </source>
</evidence>
<name>C4JVX6_UNCRE</name>
<feature type="compositionally biased region" description="Basic residues" evidence="10">
    <location>
        <begin position="376"/>
        <end position="386"/>
    </location>
</feature>
<dbReference type="EMBL" id="CH476618">
    <property type="protein sequence ID" value="EEP81853.1"/>
    <property type="molecule type" value="Genomic_DNA"/>
</dbReference>
<sequence>MLHQWLGRATALLGLAQIPLGLTLYGSPLSLFILYALAMFALLVAYFALSYLHERRVGLDYDRGSYLSGPEVIEDRHGHSNVGRLAGAGAIGAGAAMLGSRFRRRSRSRSPTDATSERTPYVDEKSESEHQSGWKKRLFQVGGLAGGAWLAKRFFDKRRDRESDAESGRYRPAHTATESFDDDYSVSRVEEGRPPPPNHRHRYDGPPSLPQSQYTESEFTHRTDGGHGARNALFGVGMLGAIKGLFRKRGARDEERRLEEIRRADLESERMMRERRYTGDGRPHRRGERRYASASEVTGLSDADGLQSTPSDVPPVPPHLHELTGSETVTSLEQGPAPKTAAAGAVAEGVAGPSNPHRFSGTQNDSVESPPVSIKVKLHNNGRRVTLRQLTREEAEANREARRKDRTRSGRRRRETSLSGGEGDDHWRRVEERERQQAQEMQNANSSIASAGPSAPPPAPPISQPGANPPAGDDLSAPIPPPPIPAARPITSPLASTDLSSSFASRSGRRRAERRTQARQGSRVEFT</sequence>
<keyword evidence="3" id="KW-0158">Chromosome</keyword>
<evidence type="ECO:0000256" key="11">
    <source>
        <dbReference type="SAM" id="Phobius"/>
    </source>
</evidence>
<dbReference type="GO" id="GO:0051301">
    <property type="term" value="P:cell division"/>
    <property type="evidence" value="ECO:0007669"/>
    <property type="project" value="UniProtKB-KW"/>
</dbReference>
<evidence type="ECO:0000256" key="7">
    <source>
        <dbReference type="ARBA" id="ARBA00023242"/>
    </source>
</evidence>
<reference evidence="13" key="1">
    <citation type="journal article" date="2009" name="Genome Res.">
        <title>Comparative genomic analyses of the human fungal pathogens Coccidioides and their relatives.</title>
        <authorList>
            <person name="Sharpton T.J."/>
            <person name="Stajich J.E."/>
            <person name="Rounsley S.D."/>
            <person name="Gardner M.J."/>
            <person name="Wortman J.R."/>
            <person name="Jordar V.S."/>
            <person name="Maiti R."/>
            <person name="Kodira C.D."/>
            <person name="Neafsey D.E."/>
            <person name="Zeng Q."/>
            <person name="Hung C.-Y."/>
            <person name="McMahan C."/>
            <person name="Muszewska A."/>
            <person name="Grynberg M."/>
            <person name="Mandel M.A."/>
            <person name="Kellner E.M."/>
            <person name="Barker B.M."/>
            <person name="Galgiani J.N."/>
            <person name="Orbach M.J."/>
            <person name="Kirkland T.N."/>
            <person name="Cole G.T."/>
            <person name="Henn M.R."/>
            <person name="Birren B.W."/>
            <person name="Taylor J.W."/>
        </authorList>
    </citation>
    <scope>NUCLEOTIDE SEQUENCE [LARGE SCALE GENOMIC DNA]</scope>
    <source>
        <strain evidence="13">UAMH 1704</strain>
    </source>
</reference>
<protein>
    <submittedName>
        <fullName evidence="12">Uncharacterized protein</fullName>
    </submittedName>
</protein>
<keyword evidence="5" id="KW-0498">Mitosis</keyword>
<dbReference type="RefSeq" id="XP_002583751.1">
    <property type="nucleotide sequence ID" value="XM_002583705.1"/>
</dbReference>
<dbReference type="PANTHER" id="PTHR15459:SF2">
    <property type="entry name" value="CYTOCHROME B561 DOMAIN-CONTAINING PROTEIN"/>
    <property type="match status" value="1"/>
</dbReference>
<dbReference type="AlphaFoldDB" id="C4JVX6"/>
<organism evidence="12 13">
    <name type="scientific">Uncinocarpus reesii (strain UAMH 1704)</name>
    <dbReference type="NCBI Taxonomy" id="336963"/>
    <lineage>
        <taxon>Eukaryota</taxon>
        <taxon>Fungi</taxon>
        <taxon>Dikarya</taxon>
        <taxon>Ascomycota</taxon>
        <taxon>Pezizomycotina</taxon>
        <taxon>Eurotiomycetes</taxon>
        <taxon>Eurotiomycetidae</taxon>
        <taxon>Onygenales</taxon>
        <taxon>Onygenaceae</taxon>
        <taxon>Uncinocarpus</taxon>
    </lineage>
</organism>
<dbReference type="Proteomes" id="UP000002058">
    <property type="component" value="Unassembled WGS sequence"/>
</dbReference>
<feature type="compositionally biased region" description="Basic and acidic residues" evidence="10">
    <location>
        <begin position="160"/>
        <end position="169"/>
    </location>
</feature>
<dbReference type="GO" id="GO:0005634">
    <property type="term" value="C:nucleus"/>
    <property type="evidence" value="ECO:0007669"/>
    <property type="project" value="UniProtKB-SubCell"/>
</dbReference>
<dbReference type="GO" id="GO:0000444">
    <property type="term" value="C:MIS12/MIND type complex"/>
    <property type="evidence" value="ECO:0007669"/>
    <property type="project" value="InterPro"/>
</dbReference>
<keyword evidence="6" id="KW-0995">Kinetochore</keyword>